<evidence type="ECO:0000256" key="1">
    <source>
        <dbReference type="SAM" id="Phobius"/>
    </source>
</evidence>
<protein>
    <submittedName>
        <fullName evidence="2">U1764s</fullName>
    </submittedName>
</protein>
<sequence>MTVLANLVGVSVAVFFYGHLIIDRHSRGRCVRYSNHFNHWGWIALRRTVLIVGLDYQGVVSPTGHPNFDAQYVPVVDVLRVTRCGAEHHFICRLYATESLVPQVKKFFPSCRTFSLRRVRTHQQRLQAGFLMSCLILRVDQRT</sequence>
<organism evidence="2">
    <name type="scientific">Mycobacterium leprae</name>
    <dbReference type="NCBI Taxonomy" id="1769"/>
    <lineage>
        <taxon>Bacteria</taxon>
        <taxon>Bacillati</taxon>
        <taxon>Actinomycetota</taxon>
        <taxon>Actinomycetes</taxon>
        <taxon>Mycobacteriales</taxon>
        <taxon>Mycobacteriaceae</taxon>
        <taxon>Mycobacterium</taxon>
    </lineage>
</organism>
<reference evidence="2" key="2">
    <citation type="submission" date="1995-04" db="EMBL/GenBank/DDBJ databases">
        <authorList>
            <person name="Smith D.R."/>
        </authorList>
    </citation>
    <scope>NUCLEOTIDE SEQUENCE</scope>
</reference>
<evidence type="ECO:0000313" key="2">
    <source>
        <dbReference type="EMBL" id="AAA62928.1"/>
    </source>
</evidence>
<feature type="transmembrane region" description="Helical" evidence="1">
    <location>
        <begin position="6"/>
        <end position="22"/>
    </location>
</feature>
<keyword evidence="1" id="KW-1133">Transmembrane helix</keyword>
<dbReference type="EMBL" id="U15181">
    <property type="protein sequence ID" value="AAA62928.1"/>
    <property type="molecule type" value="Genomic_DNA"/>
</dbReference>
<reference evidence="2" key="1">
    <citation type="submission" date="1994-09" db="EMBL/GenBank/DDBJ databases">
        <authorList>
            <person name="Robison K."/>
        </authorList>
    </citation>
    <scope>NUCLEOTIDE SEQUENCE</scope>
</reference>
<name>Q50002_MYCLR</name>
<keyword evidence="1" id="KW-0472">Membrane</keyword>
<accession>Q50002</accession>
<proteinExistence type="predicted"/>
<keyword evidence="1" id="KW-0812">Transmembrane</keyword>
<dbReference type="AlphaFoldDB" id="Q50002"/>